<dbReference type="InterPro" id="IPR000210">
    <property type="entry name" value="BTB/POZ_dom"/>
</dbReference>
<evidence type="ECO:0000259" key="1">
    <source>
        <dbReference type="PROSITE" id="PS50097"/>
    </source>
</evidence>
<dbReference type="Proteomes" id="UP000615446">
    <property type="component" value="Unassembled WGS sequence"/>
</dbReference>
<dbReference type="EMBL" id="BLAL01000194">
    <property type="protein sequence ID" value="GES90403.1"/>
    <property type="molecule type" value="Genomic_DNA"/>
</dbReference>
<evidence type="ECO:0000313" key="4">
    <source>
        <dbReference type="Proteomes" id="UP000615446"/>
    </source>
</evidence>
<organism evidence="3 4">
    <name type="scientific">Rhizophagus clarus</name>
    <dbReference type="NCBI Taxonomy" id="94130"/>
    <lineage>
        <taxon>Eukaryota</taxon>
        <taxon>Fungi</taxon>
        <taxon>Fungi incertae sedis</taxon>
        <taxon>Mucoromycota</taxon>
        <taxon>Glomeromycotina</taxon>
        <taxon>Glomeromycetes</taxon>
        <taxon>Glomerales</taxon>
        <taxon>Glomeraceae</taxon>
        <taxon>Rhizophagus</taxon>
    </lineage>
</organism>
<evidence type="ECO:0000259" key="2">
    <source>
        <dbReference type="PROSITE" id="PS51886"/>
    </source>
</evidence>
<dbReference type="Pfam" id="PF07534">
    <property type="entry name" value="TLD"/>
    <property type="match status" value="1"/>
</dbReference>
<dbReference type="PANTHER" id="PTHR24410">
    <property type="entry name" value="HL07962P-RELATED"/>
    <property type="match status" value="1"/>
</dbReference>
<protein>
    <submittedName>
        <fullName evidence="3">BTB/POZ domain-containing protein</fullName>
    </submittedName>
</protein>
<dbReference type="Gene3D" id="1.25.40.420">
    <property type="match status" value="1"/>
</dbReference>
<dbReference type="OrthoDB" id="298084at2759"/>
<dbReference type="PROSITE" id="PS51886">
    <property type="entry name" value="TLDC"/>
    <property type="match status" value="1"/>
</dbReference>
<feature type="domain" description="TLDc" evidence="2">
    <location>
        <begin position="291"/>
        <end position="467"/>
    </location>
</feature>
<dbReference type="CDD" id="cd18186">
    <property type="entry name" value="BTB_POZ_ZBTB_KLHL-like"/>
    <property type="match status" value="1"/>
</dbReference>
<dbReference type="Gene3D" id="3.30.710.10">
    <property type="entry name" value="Potassium Channel Kv1.1, Chain A"/>
    <property type="match status" value="1"/>
</dbReference>
<dbReference type="InterPro" id="IPR011333">
    <property type="entry name" value="SKP1/BTB/POZ_sf"/>
</dbReference>
<dbReference type="Pfam" id="PF07707">
    <property type="entry name" value="BACK"/>
    <property type="match status" value="1"/>
</dbReference>
<comment type="caution">
    <text evidence="3">The sequence shown here is derived from an EMBL/GenBank/DDBJ whole genome shotgun (WGS) entry which is preliminary data.</text>
</comment>
<accession>A0A8H3LS87</accession>
<feature type="domain" description="BTB" evidence="1">
    <location>
        <begin position="23"/>
        <end position="97"/>
    </location>
</feature>
<dbReference type="InterPro" id="IPR051481">
    <property type="entry name" value="BTB-POZ/Galectin-3-binding"/>
</dbReference>
<dbReference type="InterPro" id="IPR011705">
    <property type="entry name" value="BACK"/>
</dbReference>
<reference evidence="3" key="1">
    <citation type="submission" date="2019-10" db="EMBL/GenBank/DDBJ databases">
        <title>Conservation and host-specific expression of non-tandemly repeated heterogenous ribosome RNA gene in arbuscular mycorrhizal fungi.</title>
        <authorList>
            <person name="Maeda T."/>
            <person name="Kobayashi Y."/>
            <person name="Nakagawa T."/>
            <person name="Ezawa T."/>
            <person name="Yamaguchi K."/>
            <person name="Bino T."/>
            <person name="Nishimoto Y."/>
            <person name="Shigenobu S."/>
            <person name="Kawaguchi M."/>
        </authorList>
    </citation>
    <scope>NUCLEOTIDE SEQUENCE</scope>
    <source>
        <strain evidence="3">HR1</strain>
    </source>
</reference>
<evidence type="ECO:0000313" key="3">
    <source>
        <dbReference type="EMBL" id="GES90403.1"/>
    </source>
</evidence>
<name>A0A8H3LS87_9GLOM</name>
<dbReference type="InterPro" id="IPR006571">
    <property type="entry name" value="TLDc_dom"/>
</dbReference>
<dbReference type="Pfam" id="PF00651">
    <property type="entry name" value="BTB"/>
    <property type="match status" value="1"/>
</dbReference>
<dbReference type="PROSITE" id="PS50097">
    <property type="entry name" value="BTB"/>
    <property type="match status" value="1"/>
</dbReference>
<gene>
    <name evidence="3" type="ORF">RCL2_001724900</name>
</gene>
<dbReference type="SMART" id="SM00584">
    <property type="entry name" value="TLDc"/>
    <property type="match status" value="1"/>
</dbReference>
<dbReference type="PANTHER" id="PTHR24410:SF23">
    <property type="entry name" value="BTB DOMAIN-CONTAINING PROTEIN-RELATED"/>
    <property type="match status" value="1"/>
</dbReference>
<dbReference type="SUPFAM" id="SSF54695">
    <property type="entry name" value="POZ domain"/>
    <property type="match status" value="1"/>
</dbReference>
<dbReference type="SMART" id="SM00225">
    <property type="entry name" value="BTB"/>
    <property type="match status" value="1"/>
</dbReference>
<dbReference type="AlphaFoldDB" id="A0A8H3LS87"/>
<sequence length="570" mass="66480">MSYDHSSLISKDFSNLLKNPVSYNVKIKVIQESNIKEFRAHSTILRSRSKYFDKAFSKNSKKFDDDGILTLTEKNIPPSVFETLLKYIYTGILSLNNNSLVDIIVVADDFVSPKVIQQLEEYLHQNETAWKFPEDFVKFQHDKFPNLSKYSFDWICNNPRILFDSKDFLKTKEDILIELLKRDDLKLEEIEIWEYLIKWGIKYTDSTLDNDLSKWVSLDFTKLGSTIRKCIPHIRFYHMSPEDYIQIQAQFKGVIPDELDMKIVNYFLDSTSNKSFNESPLRMSSYPLDSNIIKAKDVALISSWIDKKQVKPYRIVKIPFQFKLIYRSSRDGFDVCKFHEYCDNKGPTVVIIKVHNSREIIGGYNPLSWNNDTYNETSYLISYDKNVIYETSNSFIFSITNRAIPILSRISYEDQAIYCNKKKGPCFGLKDLFIDGDCGNCKRYSYEKEIINIENFKIEEYEVFQIIDERLADIDIYSYSKFNLTSLIVFIGHEHDPLLEKKGYNNFTLISSPCKGSCPGLVDPIEFYAEINLSLIVNYGISYFKRTIVCESVVATKVHISRDDANHFLV</sequence>
<proteinExistence type="predicted"/>